<evidence type="ECO:0000256" key="4">
    <source>
        <dbReference type="ARBA" id="ARBA00023136"/>
    </source>
</evidence>
<feature type="domain" description="HIG1" evidence="6">
    <location>
        <begin position="87"/>
        <end position="179"/>
    </location>
</feature>
<evidence type="ECO:0000256" key="2">
    <source>
        <dbReference type="ARBA" id="ARBA00022692"/>
    </source>
</evidence>
<feature type="transmembrane region" description="Helical" evidence="5">
    <location>
        <begin position="146"/>
        <end position="167"/>
    </location>
</feature>
<dbReference type="InterPro" id="IPR040153">
    <property type="entry name" value="Rcf2"/>
</dbReference>
<keyword evidence="3 5" id="KW-1133">Transmembrane helix</keyword>
<sequence length="255" mass="28991">MKLLTEEERQEHYKATFRGGLLGGITGLSIGAAGVYLASRRYAAFRSITVAWRGYMITSAGTFGAVKAADYYSHKFEATKHPDYAYRRQVCAKQEALRDQKFLSQRAVEWANRNQYRMVFGSWIACLGTAWHLVGRNPYLTKAQKLVQARVYAQGLTVGLAVVSMILSTKHLQHAETATEAHLLDMPEQWQDMIEAEEERLDARGESSHQDLGFTSRKRKNLGHEREGYLLGDMRSRAIAQLNRWKSTQTTRTVK</sequence>
<dbReference type="Pfam" id="PF04588">
    <property type="entry name" value="HIG_1_N"/>
    <property type="match status" value="1"/>
</dbReference>
<evidence type="ECO:0000256" key="1">
    <source>
        <dbReference type="ARBA" id="ARBA00004173"/>
    </source>
</evidence>
<evidence type="ECO:0000256" key="3">
    <source>
        <dbReference type="ARBA" id="ARBA00022989"/>
    </source>
</evidence>
<dbReference type="OrthoDB" id="1915122at2759"/>
<comment type="subcellular location">
    <subcellularLocation>
        <location evidence="1">Mitochondrion</location>
    </subcellularLocation>
</comment>
<dbReference type="GO" id="GO:0033617">
    <property type="term" value="P:mitochondrial respiratory chain complex IV assembly"/>
    <property type="evidence" value="ECO:0007669"/>
    <property type="project" value="TreeGrafter"/>
</dbReference>
<dbReference type="PROSITE" id="PS51503">
    <property type="entry name" value="HIG1"/>
    <property type="match status" value="1"/>
</dbReference>
<dbReference type="PANTHER" id="PTHR28018:SF3">
    <property type="entry name" value="RESPIRATORY SUPERCOMPLEX FACTOR 2, MITOCHONDRIAL"/>
    <property type="match status" value="1"/>
</dbReference>
<dbReference type="InterPro" id="IPR007667">
    <property type="entry name" value="Hypoxia_induced_domain"/>
</dbReference>
<dbReference type="GO" id="GO:0005739">
    <property type="term" value="C:mitochondrion"/>
    <property type="evidence" value="ECO:0007669"/>
    <property type="project" value="UniProtKB-SubCell"/>
</dbReference>
<feature type="transmembrane region" description="Helical" evidence="5">
    <location>
        <begin position="20"/>
        <end position="38"/>
    </location>
</feature>
<gene>
    <name evidence="7" type="ORF">HII31_12248</name>
</gene>
<evidence type="ECO:0000259" key="6">
    <source>
        <dbReference type="PROSITE" id="PS51503"/>
    </source>
</evidence>
<reference evidence="7" key="1">
    <citation type="submission" date="2020-04" db="EMBL/GenBank/DDBJ databases">
        <title>Draft genome resource of the tomato pathogen Pseudocercospora fuligena.</title>
        <authorList>
            <person name="Zaccaron A."/>
        </authorList>
    </citation>
    <scope>NUCLEOTIDE SEQUENCE</scope>
    <source>
        <strain evidence="7">PF001</strain>
    </source>
</reference>
<accession>A0A8H6R5P3</accession>
<comment type="caution">
    <text evidence="7">The sequence shown here is derived from an EMBL/GenBank/DDBJ whole genome shotgun (WGS) entry which is preliminary data.</text>
</comment>
<evidence type="ECO:0000313" key="8">
    <source>
        <dbReference type="Proteomes" id="UP000660729"/>
    </source>
</evidence>
<name>A0A8H6R5P3_9PEZI</name>
<evidence type="ECO:0000256" key="5">
    <source>
        <dbReference type="SAM" id="Phobius"/>
    </source>
</evidence>
<dbReference type="PANTHER" id="PTHR28018">
    <property type="entry name" value="RESPIRATORY SUPERCOMPLEX FACTOR 2, MITOCHONDRIAL"/>
    <property type="match status" value="1"/>
</dbReference>
<keyword evidence="8" id="KW-1185">Reference proteome</keyword>
<proteinExistence type="predicted"/>
<organism evidence="7 8">
    <name type="scientific">Pseudocercospora fuligena</name>
    <dbReference type="NCBI Taxonomy" id="685502"/>
    <lineage>
        <taxon>Eukaryota</taxon>
        <taxon>Fungi</taxon>
        <taxon>Dikarya</taxon>
        <taxon>Ascomycota</taxon>
        <taxon>Pezizomycotina</taxon>
        <taxon>Dothideomycetes</taxon>
        <taxon>Dothideomycetidae</taxon>
        <taxon>Mycosphaerellales</taxon>
        <taxon>Mycosphaerellaceae</taxon>
        <taxon>Pseudocercospora</taxon>
    </lineage>
</organism>
<dbReference type="Proteomes" id="UP000660729">
    <property type="component" value="Unassembled WGS sequence"/>
</dbReference>
<keyword evidence="2 5" id="KW-0812">Transmembrane</keyword>
<dbReference type="AlphaFoldDB" id="A0A8H6R5P3"/>
<protein>
    <submittedName>
        <fullName evidence="7">Respiratory supercomplex factor 2, mitochondrial</fullName>
    </submittedName>
</protein>
<evidence type="ECO:0000313" key="7">
    <source>
        <dbReference type="EMBL" id="KAF7186391.1"/>
    </source>
</evidence>
<keyword evidence="4 5" id="KW-0472">Membrane</keyword>
<feature type="transmembrane region" description="Helical" evidence="5">
    <location>
        <begin position="116"/>
        <end position="134"/>
    </location>
</feature>
<dbReference type="EMBL" id="JABCIY010000256">
    <property type="protein sequence ID" value="KAF7186391.1"/>
    <property type="molecule type" value="Genomic_DNA"/>
</dbReference>